<evidence type="ECO:0000313" key="3">
    <source>
        <dbReference type="Proteomes" id="UP000003763"/>
    </source>
</evidence>
<protein>
    <submittedName>
        <fullName evidence="2">Uncharacterized protein</fullName>
    </submittedName>
</protein>
<dbReference type="EMBL" id="ADLJ01000051">
    <property type="protein sequence ID" value="EHE95718.1"/>
    <property type="molecule type" value="Genomic_DNA"/>
</dbReference>
<gene>
    <name evidence="2" type="ORF">HMPREF9469_05549</name>
</gene>
<evidence type="ECO:0000256" key="1">
    <source>
        <dbReference type="SAM" id="Phobius"/>
    </source>
</evidence>
<sequence>MIKIWKKIHEIWWKYWEDDVGDDSKTHLSQSDKRSLWYGGFLLSMITIAACLFITGINNIRINRENGEDVEEVMNMVAFYLATATDDEYNEIAKEIRHDLVYSEYGKDIETAIQYIPNTTENCCLERQSYPERLYLVFPNTGELYGLDIFEAGDRPEEYEKQNSTKMTFGYDEISGTRINIMKSPSQKTGTATIYRERRIVSVHKMKSYFCDDCIREIIETVKGSLVEEIVICDIKEKRVYPVEEGEIQIGDYNLQIDYENGDYTIEIEYIPN</sequence>
<name>G5HSI7_9FIRM</name>
<dbReference type="eggNOG" id="ENOG5032EVT">
    <property type="taxonomic scope" value="Bacteria"/>
</dbReference>
<keyword evidence="1" id="KW-0472">Membrane</keyword>
<dbReference type="RefSeq" id="WP_007870286.1">
    <property type="nucleotide sequence ID" value="NZ_JH376431.1"/>
</dbReference>
<dbReference type="PATRIC" id="fig|742733.3.peg.5701"/>
<dbReference type="HOGENOM" id="CLU_089604_0_0_9"/>
<organism evidence="2 3">
    <name type="scientific">[Clostridium] citroniae WAL-17108</name>
    <dbReference type="NCBI Taxonomy" id="742733"/>
    <lineage>
        <taxon>Bacteria</taxon>
        <taxon>Bacillati</taxon>
        <taxon>Bacillota</taxon>
        <taxon>Clostridia</taxon>
        <taxon>Lachnospirales</taxon>
        <taxon>Lachnospiraceae</taxon>
        <taxon>Enterocloster</taxon>
    </lineage>
</organism>
<proteinExistence type="predicted"/>
<keyword evidence="1" id="KW-0812">Transmembrane</keyword>
<evidence type="ECO:0000313" key="2">
    <source>
        <dbReference type="EMBL" id="EHE95718.1"/>
    </source>
</evidence>
<dbReference type="Proteomes" id="UP000003763">
    <property type="component" value="Unassembled WGS sequence"/>
</dbReference>
<comment type="caution">
    <text evidence="2">The sequence shown here is derived from an EMBL/GenBank/DDBJ whole genome shotgun (WGS) entry which is preliminary data.</text>
</comment>
<dbReference type="AlphaFoldDB" id="G5HSI7"/>
<keyword evidence="1" id="KW-1133">Transmembrane helix</keyword>
<accession>G5HSI7</accession>
<feature type="transmembrane region" description="Helical" evidence="1">
    <location>
        <begin position="35"/>
        <end position="57"/>
    </location>
</feature>
<reference evidence="2 3" key="1">
    <citation type="submission" date="2011-08" db="EMBL/GenBank/DDBJ databases">
        <title>The Genome Sequence of Clostridium citroniae WAL-17108.</title>
        <authorList>
            <consortium name="The Broad Institute Genome Sequencing Platform"/>
            <person name="Earl A."/>
            <person name="Ward D."/>
            <person name="Feldgarden M."/>
            <person name="Gevers D."/>
            <person name="Finegold S.M."/>
            <person name="Summanen P.H."/>
            <person name="Molitoris D.R."/>
            <person name="Vaisanen M.L."/>
            <person name="Daigneault M."/>
            <person name="Allen-Vercoe E."/>
            <person name="Young S.K."/>
            <person name="Zeng Q."/>
            <person name="Gargeya S."/>
            <person name="Fitzgerald M."/>
            <person name="Haas B."/>
            <person name="Abouelleil A."/>
            <person name="Alvarado L."/>
            <person name="Arachchi H.M."/>
            <person name="Berlin A."/>
            <person name="Brown A."/>
            <person name="Chapman S.B."/>
            <person name="Chen Z."/>
            <person name="Dunbar C."/>
            <person name="Freedman E."/>
            <person name="Gearin G."/>
            <person name="Gellesch M."/>
            <person name="Goldberg J."/>
            <person name="Griggs A."/>
            <person name="Gujja S."/>
            <person name="Heiman D."/>
            <person name="Howarth C."/>
            <person name="Larson L."/>
            <person name="Lui A."/>
            <person name="MacDonald P.J.P."/>
            <person name="Montmayeur A."/>
            <person name="Murphy C."/>
            <person name="Neiman D."/>
            <person name="Pearson M."/>
            <person name="Priest M."/>
            <person name="Roberts A."/>
            <person name="Saif S."/>
            <person name="Shea T."/>
            <person name="Shenoy N."/>
            <person name="Sisk P."/>
            <person name="Stolte C."/>
            <person name="Sykes S."/>
            <person name="Wortman J."/>
            <person name="Nusbaum C."/>
            <person name="Birren B."/>
        </authorList>
    </citation>
    <scope>NUCLEOTIDE SEQUENCE [LARGE SCALE GENOMIC DNA]</scope>
    <source>
        <strain evidence="2 3">WAL-17108</strain>
    </source>
</reference>